<evidence type="ECO:0000313" key="2">
    <source>
        <dbReference type="EMBL" id="EDW98775.1"/>
    </source>
</evidence>
<protein>
    <recommendedName>
        <fullName evidence="1">CHK kinase-like domain-containing protein</fullName>
    </recommendedName>
</protein>
<dbReference type="AlphaFoldDB" id="B4PU88"/>
<dbReference type="GO" id="GO:0071313">
    <property type="term" value="P:cellular response to caffeine"/>
    <property type="evidence" value="ECO:0007669"/>
    <property type="project" value="EnsemblMetazoa"/>
</dbReference>
<dbReference type="InterPro" id="IPR004119">
    <property type="entry name" value="EcKL"/>
</dbReference>
<dbReference type="GO" id="GO:0006805">
    <property type="term" value="P:xenobiotic metabolic process"/>
    <property type="evidence" value="ECO:0007669"/>
    <property type="project" value="EnsemblMetazoa"/>
</dbReference>
<dbReference type="Proteomes" id="UP000002282">
    <property type="component" value="Chromosome 3R"/>
</dbReference>
<dbReference type="EMBL" id="CM000160">
    <property type="protein sequence ID" value="EDW98775.1"/>
    <property type="molecule type" value="Genomic_DNA"/>
</dbReference>
<dbReference type="Pfam" id="PF02958">
    <property type="entry name" value="EcKL"/>
    <property type="match status" value="1"/>
</dbReference>
<dbReference type="PANTHER" id="PTHR11012:SF12">
    <property type="entry name" value="CHK KINASE-LIKE DOMAIN-CONTAINING PROTEIN-RELATED"/>
    <property type="match status" value="1"/>
</dbReference>
<dbReference type="OrthoDB" id="8250698at2759"/>
<keyword evidence="3" id="KW-1185">Reference proteome</keyword>
<dbReference type="Gene3D" id="3.90.1200.10">
    <property type="match status" value="1"/>
</dbReference>
<dbReference type="SMART" id="SM00587">
    <property type="entry name" value="CHK"/>
    <property type="match status" value="1"/>
</dbReference>
<dbReference type="HOGENOM" id="CLU_010718_0_1_1"/>
<feature type="domain" description="CHK kinase-like" evidence="1">
    <location>
        <begin position="142"/>
        <end position="338"/>
    </location>
</feature>
<organism evidence="2 3">
    <name type="scientific">Drosophila yakuba</name>
    <name type="common">Fruit fly</name>
    <dbReference type="NCBI Taxonomy" id="7245"/>
    <lineage>
        <taxon>Eukaryota</taxon>
        <taxon>Metazoa</taxon>
        <taxon>Ecdysozoa</taxon>
        <taxon>Arthropoda</taxon>
        <taxon>Hexapoda</taxon>
        <taxon>Insecta</taxon>
        <taxon>Pterygota</taxon>
        <taxon>Neoptera</taxon>
        <taxon>Endopterygota</taxon>
        <taxon>Diptera</taxon>
        <taxon>Brachycera</taxon>
        <taxon>Muscomorpha</taxon>
        <taxon>Ephydroidea</taxon>
        <taxon>Drosophilidae</taxon>
        <taxon>Drosophila</taxon>
        <taxon>Sophophora</taxon>
    </lineage>
</organism>
<dbReference type="SUPFAM" id="SSF56112">
    <property type="entry name" value="Protein kinase-like (PK-like)"/>
    <property type="match status" value="1"/>
</dbReference>
<dbReference type="InterPro" id="IPR015897">
    <property type="entry name" value="CHK_kinase-like"/>
</dbReference>
<dbReference type="eggNOG" id="ENOG502RZD1">
    <property type="taxonomic scope" value="Eukaryota"/>
</dbReference>
<dbReference type="InterPro" id="IPR011009">
    <property type="entry name" value="Kinase-like_dom_sf"/>
</dbReference>
<keyword evidence="2" id="KW-0808">Transferase</keyword>
<dbReference type="PANTHER" id="PTHR11012">
    <property type="entry name" value="PROTEIN KINASE-LIKE DOMAIN-CONTAINING"/>
    <property type="match status" value="1"/>
</dbReference>
<accession>B4PU88</accession>
<evidence type="ECO:0000313" key="3">
    <source>
        <dbReference type="Proteomes" id="UP000002282"/>
    </source>
</evidence>
<proteinExistence type="predicted"/>
<name>B4PU88_DROYA</name>
<dbReference type="GO" id="GO:0016740">
    <property type="term" value="F:transferase activity"/>
    <property type="evidence" value="ECO:0007669"/>
    <property type="project" value="UniProtKB-KW"/>
</dbReference>
<reference evidence="2 3" key="1">
    <citation type="journal article" date="2007" name="Nature">
        <title>Evolution of genes and genomes on the Drosophila phylogeny.</title>
        <authorList>
            <consortium name="Drosophila 12 Genomes Consortium"/>
            <person name="Clark A.G."/>
            <person name="Eisen M.B."/>
            <person name="Smith D.R."/>
            <person name="Bergman C.M."/>
            <person name="Oliver B."/>
            <person name="Markow T.A."/>
            <person name="Kaufman T.C."/>
            <person name="Kellis M."/>
            <person name="Gelbart W."/>
            <person name="Iyer V.N."/>
            <person name="Pollard D.A."/>
            <person name="Sackton T.B."/>
            <person name="Larracuente A.M."/>
            <person name="Singh N.D."/>
            <person name="Abad J.P."/>
            <person name="Abt D.N."/>
            <person name="Adryan B."/>
            <person name="Aguade M."/>
            <person name="Akashi H."/>
            <person name="Anderson W.W."/>
            <person name="Aquadro C.F."/>
            <person name="Ardell D.H."/>
            <person name="Arguello R."/>
            <person name="Artieri C.G."/>
            <person name="Barbash D.A."/>
            <person name="Barker D."/>
            <person name="Barsanti P."/>
            <person name="Batterham P."/>
            <person name="Batzoglou S."/>
            <person name="Begun D."/>
            <person name="Bhutkar A."/>
            <person name="Blanco E."/>
            <person name="Bosak S.A."/>
            <person name="Bradley R.K."/>
            <person name="Brand A.D."/>
            <person name="Brent M.R."/>
            <person name="Brooks A.N."/>
            <person name="Brown R.H."/>
            <person name="Butlin R.K."/>
            <person name="Caggese C."/>
            <person name="Calvi B.R."/>
            <person name="Bernardo de Carvalho A."/>
            <person name="Caspi A."/>
            <person name="Castrezana S."/>
            <person name="Celniker S.E."/>
            <person name="Chang J.L."/>
            <person name="Chapple C."/>
            <person name="Chatterji S."/>
            <person name="Chinwalla A."/>
            <person name="Civetta A."/>
            <person name="Clifton S.W."/>
            <person name="Comeron J.M."/>
            <person name="Costello J.C."/>
            <person name="Coyne J.A."/>
            <person name="Daub J."/>
            <person name="David R.G."/>
            <person name="Delcher A.L."/>
            <person name="Delehaunty K."/>
            <person name="Do C.B."/>
            <person name="Ebling H."/>
            <person name="Edwards K."/>
            <person name="Eickbush T."/>
            <person name="Evans J.D."/>
            <person name="Filipski A."/>
            <person name="Findeiss S."/>
            <person name="Freyhult E."/>
            <person name="Fulton L."/>
            <person name="Fulton R."/>
            <person name="Garcia A.C."/>
            <person name="Gardiner A."/>
            <person name="Garfield D.A."/>
            <person name="Garvin B.E."/>
            <person name="Gibson G."/>
            <person name="Gilbert D."/>
            <person name="Gnerre S."/>
            <person name="Godfrey J."/>
            <person name="Good R."/>
            <person name="Gotea V."/>
            <person name="Gravely B."/>
            <person name="Greenberg A.J."/>
            <person name="Griffiths-Jones S."/>
            <person name="Gross S."/>
            <person name="Guigo R."/>
            <person name="Gustafson E.A."/>
            <person name="Haerty W."/>
            <person name="Hahn M.W."/>
            <person name="Halligan D.L."/>
            <person name="Halpern A.L."/>
            <person name="Halter G.M."/>
            <person name="Han M.V."/>
            <person name="Heger A."/>
            <person name="Hillier L."/>
            <person name="Hinrichs A.S."/>
            <person name="Holmes I."/>
            <person name="Hoskins R.A."/>
            <person name="Hubisz M.J."/>
            <person name="Hultmark D."/>
            <person name="Huntley M.A."/>
            <person name="Jaffe D.B."/>
            <person name="Jagadeeshan S."/>
            <person name="Jeck W.R."/>
            <person name="Johnson J."/>
            <person name="Jones C.D."/>
            <person name="Jordan W.C."/>
            <person name="Karpen G.H."/>
            <person name="Kataoka E."/>
            <person name="Keightley P.D."/>
            <person name="Kheradpour P."/>
            <person name="Kirkness E.F."/>
            <person name="Koerich L.B."/>
            <person name="Kristiansen K."/>
            <person name="Kudrna D."/>
            <person name="Kulathinal R.J."/>
            <person name="Kumar S."/>
            <person name="Kwok R."/>
            <person name="Lander E."/>
            <person name="Langley C.H."/>
            <person name="Lapoint R."/>
            <person name="Lazzaro B.P."/>
            <person name="Lee S.J."/>
            <person name="Levesque L."/>
            <person name="Li R."/>
            <person name="Lin C.F."/>
            <person name="Lin M.F."/>
            <person name="Lindblad-Toh K."/>
            <person name="Llopart A."/>
            <person name="Long M."/>
            <person name="Low L."/>
            <person name="Lozovsky E."/>
            <person name="Lu J."/>
            <person name="Luo M."/>
            <person name="Machado C.A."/>
            <person name="Makalowski W."/>
            <person name="Marzo M."/>
            <person name="Matsuda M."/>
            <person name="Matzkin L."/>
            <person name="McAllister B."/>
            <person name="McBride C.S."/>
            <person name="McKernan B."/>
            <person name="McKernan K."/>
            <person name="Mendez-Lago M."/>
            <person name="Minx P."/>
            <person name="Mollenhauer M.U."/>
            <person name="Montooth K."/>
            <person name="Mount S.M."/>
            <person name="Mu X."/>
            <person name="Myers E."/>
            <person name="Negre B."/>
            <person name="Newfeld S."/>
            <person name="Nielsen R."/>
            <person name="Noor M.A."/>
            <person name="O'Grady P."/>
            <person name="Pachter L."/>
            <person name="Papaceit M."/>
            <person name="Parisi M.J."/>
            <person name="Parisi M."/>
            <person name="Parts L."/>
            <person name="Pedersen J.S."/>
            <person name="Pesole G."/>
            <person name="Phillippy A.M."/>
            <person name="Ponting C.P."/>
            <person name="Pop M."/>
            <person name="Porcelli D."/>
            <person name="Powell J.R."/>
            <person name="Prohaska S."/>
            <person name="Pruitt K."/>
            <person name="Puig M."/>
            <person name="Quesneville H."/>
            <person name="Ram K.R."/>
            <person name="Rand D."/>
            <person name="Rasmussen M.D."/>
            <person name="Reed L.K."/>
            <person name="Reenan R."/>
            <person name="Reily A."/>
            <person name="Remington K.A."/>
            <person name="Rieger T.T."/>
            <person name="Ritchie M.G."/>
            <person name="Robin C."/>
            <person name="Rogers Y.H."/>
            <person name="Rohde C."/>
            <person name="Rozas J."/>
            <person name="Rubenfield M.J."/>
            <person name="Ruiz A."/>
            <person name="Russo S."/>
            <person name="Salzberg S.L."/>
            <person name="Sanchez-Gracia A."/>
            <person name="Saranga D.J."/>
            <person name="Sato H."/>
            <person name="Schaeffer S.W."/>
            <person name="Schatz M.C."/>
            <person name="Schlenke T."/>
            <person name="Schwartz R."/>
            <person name="Segarra C."/>
            <person name="Singh R.S."/>
            <person name="Sirot L."/>
            <person name="Sirota M."/>
            <person name="Sisneros N.B."/>
            <person name="Smith C.D."/>
            <person name="Smith T.F."/>
            <person name="Spieth J."/>
            <person name="Stage D.E."/>
            <person name="Stark A."/>
            <person name="Stephan W."/>
            <person name="Strausberg R.L."/>
            <person name="Strempel S."/>
            <person name="Sturgill D."/>
            <person name="Sutton G."/>
            <person name="Sutton G.G."/>
            <person name="Tao W."/>
            <person name="Teichmann S."/>
            <person name="Tobari Y.N."/>
            <person name="Tomimura Y."/>
            <person name="Tsolas J.M."/>
            <person name="Valente V.L."/>
            <person name="Venter E."/>
            <person name="Venter J.C."/>
            <person name="Vicario S."/>
            <person name="Vieira F.G."/>
            <person name="Vilella A.J."/>
            <person name="Villasante A."/>
            <person name="Walenz B."/>
            <person name="Wang J."/>
            <person name="Wasserman M."/>
            <person name="Watts T."/>
            <person name="Wilson D."/>
            <person name="Wilson R.K."/>
            <person name="Wing R.A."/>
            <person name="Wolfner M.F."/>
            <person name="Wong A."/>
            <person name="Wong G.K."/>
            <person name="Wu C.I."/>
            <person name="Wu G."/>
            <person name="Yamamoto D."/>
            <person name="Yang H.P."/>
            <person name="Yang S.P."/>
            <person name="Yorke J.A."/>
            <person name="Yoshida K."/>
            <person name="Zdobnov E."/>
            <person name="Zhang P."/>
            <person name="Zhang Y."/>
            <person name="Zimin A.V."/>
            <person name="Baldwin J."/>
            <person name="Abdouelleil A."/>
            <person name="Abdulkadir J."/>
            <person name="Abebe A."/>
            <person name="Abera B."/>
            <person name="Abreu J."/>
            <person name="Acer S.C."/>
            <person name="Aftuck L."/>
            <person name="Alexander A."/>
            <person name="An P."/>
            <person name="Anderson E."/>
            <person name="Anderson S."/>
            <person name="Arachi H."/>
            <person name="Azer M."/>
            <person name="Bachantsang P."/>
            <person name="Barry A."/>
            <person name="Bayul T."/>
            <person name="Berlin A."/>
            <person name="Bessette D."/>
            <person name="Bloom T."/>
            <person name="Blye J."/>
            <person name="Boguslavskiy L."/>
            <person name="Bonnet C."/>
            <person name="Boukhgalter B."/>
            <person name="Bourzgui I."/>
            <person name="Brown A."/>
            <person name="Cahill P."/>
            <person name="Channer S."/>
            <person name="Cheshatsang Y."/>
            <person name="Chuda L."/>
            <person name="Citroen M."/>
            <person name="Collymore A."/>
            <person name="Cooke P."/>
            <person name="Costello M."/>
            <person name="D'Aco K."/>
            <person name="Daza R."/>
            <person name="De Haan G."/>
            <person name="DeGray S."/>
            <person name="DeMaso C."/>
            <person name="Dhargay N."/>
            <person name="Dooley K."/>
            <person name="Dooley E."/>
            <person name="Doricent M."/>
            <person name="Dorje P."/>
            <person name="Dorjee K."/>
            <person name="Dupes A."/>
            <person name="Elong R."/>
            <person name="Falk J."/>
            <person name="Farina A."/>
            <person name="Faro S."/>
            <person name="Ferguson D."/>
            <person name="Fisher S."/>
            <person name="Foley C.D."/>
            <person name="Franke A."/>
            <person name="Friedrich D."/>
            <person name="Gadbois L."/>
            <person name="Gearin G."/>
            <person name="Gearin C.R."/>
            <person name="Giannoukos G."/>
            <person name="Goode T."/>
            <person name="Graham J."/>
            <person name="Grandbois E."/>
            <person name="Grewal S."/>
            <person name="Gyaltsen K."/>
            <person name="Hafez N."/>
            <person name="Hagos B."/>
            <person name="Hall J."/>
            <person name="Henson C."/>
            <person name="Hollinger A."/>
            <person name="Honan T."/>
            <person name="Huard M.D."/>
            <person name="Hughes L."/>
            <person name="Hurhula B."/>
            <person name="Husby M.E."/>
            <person name="Kamat A."/>
            <person name="Kanga B."/>
            <person name="Kashin S."/>
            <person name="Khazanovich D."/>
            <person name="Kisner P."/>
            <person name="Lance K."/>
            <person name="Lara M."/>
            <person name="Lee W."/>
            <person name="Lennon N."/>
            <person name="Letendre F."/>
            <person name="LeVine R."/>
            <person name="Lipovsky A."/>
            <person name="Liu X."/>
            <person name="Liu J."/>
            <person name="Liu S."/>
            <person name="Lokyitsang T."/>
            <person name="Lokyitsang Y."/>
            <person name="Lubonja R."/>
            <person name="Lui A."/>
            <person name="MacDonald P."/>
            <person name="Magnisalis V."/>
            <person name="Maru K."/>
            <person name="Matthews C."/>
            <person name="McCusker W."/>
            <person name="McDonough S."/>
            <person name="Mehta T."/>
            <person name="Meldrim J."/>
            <person name="Meneus L."/>
            <person name="Mihai O."/>
            <person name="Mihalev A."/>
            <person name="Mihova T."/>
            <person name="Mittelman R."/>
            <person name="Mlenga V."/>
            <person name="Montmayeur A."/>
            <person name="Mulrain L."/>
            <person name="Navidi A."/>
            <person name="Naylor J."/>
            <person name="Negash T."/>
            <person name="Nguyen T."/>
            <person name="Nguyen N."/>
            <person name="Nicol R."/>
            <person name="Norbu C."/>
            <person name="Norbu N."/>
            <person name="Novod N."/>
            <person name="O'Neill B."/>
            <person name="Osman S."/>
            <person name="Markiewicz E."/>
            <person name="Oyono O.L."/>
            <person name="Patti C."/>
            <person name="Phunkhang P."/>
            <person name="Pierre F."/>
            <person name="Priest M."/>
            <person name="Raghuraman S."/>
            <person name="Rege F."/>
            <person name="Reyes R."/>
            <person name="Rise C."/>
            <person name="Rogov P."/>
            <person name="Ross K."/>
            <person name="Ryan E."/>
            <person name="Settipalli S."/>
            <person name="Shea T."/>
            <person name="Sherpa N."/>
            <person name="Shi L."/>
            <person name="Shih D."/>
            <person name="Sparrow T."/>
            <person name="Spaulding J."/>
            <person name="Stalker J."/>
            <person name="Stange-Thomann N."/>
            <person name="Stavropoulos S."/>
            <person name="Stone C."/>
            <person name="Strader C."/>
            <person name="Tesfaye S."/>
            <person name="Thomson T."/>
            <person name="Thoulutsang Y."/>
            <person name="Thoulutsang D."/>
            <person name="Topham K."/>
            <person name="Topping I."/>
            <person name="Tsamla T."/>
            <person name="Vassiliev H."/>
            <person name="Vo A."/>
            <person name="Wangchuk T."/>
            <person name="Wangdi T."/>
            <person name="Weiand M."/>
            <person name="Wilkinson J."/>
            <person name="Wilson A."/>
            <person name="Yadav S."/>
            <person name="Young G."/>
            <person name="Yu Q."/>
            <person name="Zembek L."/>
            <person name="Zhong D."/>
            <person name="Zimmer A."/>
            <person name="Zwirko Z."/>
            <person name="Jaffe D.B."/>
            <person name="Alvarez P."/>
            <person name="Brockman W."/>
            <person name="Butler J."/>
            <person name="Chin C."/>
            <person name="Gnerre S."/>
            <person name="Grabherr M."/>
            <person name="Kleber M."/>
            <person name="Mauceli E."/>
            <person name="MacCallum I."/>
        </authorList>
    </citation>
    <scope>NUCLEOTIDE SEQUENCE [LARGE SCALE GENOMIC DNA]</scope>
    <source>
        <strain evidence="3">Tai18E2 / Tucson 14021-0261.01</strain>
    </source>
</reference>
<dbReference type="KEGG" id="dya:Dyak_GE23591"/>
<dbReference type="GO" id="GO:0098754">
    <property type="term" value="P:detoxification"/>
    <property type="evidence" value="ECO:0007669"/>
    <property type="project" value="EnsemblMetazoa"/>
</dbReference>
<dbReference type="OMA" id="DYEFFMM"/>
<evidence type="ECO:0000259" key="1">
    <source>
        <dbReference type="SMART" id="SM00587"/>
    </source>
</evidence>
<sequence>MTENVDSSQFNADELDPPAWLNAEFIEGALRAYEKHPELHVTDLKISPATFQGDHYASIMFRAVCQYSTVKGKFSKSLIVKTMPEQEGHKKDMLSQSPIFKTEILMYSKALPEFERILREAGDATKLYAPCIYHSLEPRQVMIFEDLVPQGYSVIRDRLATKEELKKAFFKLAKWHAVSMKVLNEQPDFLKELKHGMWGMTTFLNDPIVTTGITCFLKMLDKVPELTKYKPYFEIIRNNYMQQMGKVMEEYRTDPQPNRYYVLCHGDFHVRNMMFKNNKETGDFEDVMLVDFQISNTCPITIDLIYSIFMLMDSEERWDLGKEYIDYYFSVLAETLRKVGFKGVMPTLKGIWEHIHGHKDYAFFMMTSMMPMMAAMKANAFKLIYVLLDPETKQKTYFLDEYLRDVKKLLPKFEELGYFENL</sequence>
<dbReference type="PhylomeDB" id="B4PU88"/>
<gene>
    <name evidence="2" type="primary">Dyak\GE23591</name>
    <name evidence="2" type="synonym">dyak_GLEANR_7365</name>
    <name evidence="2" type="synonym">GE23591</name>
    <name evidence="2" type="ORF">Dyak_GE23591</name>
</gene>
<reference evidence="2 3" key="2">
    <citation type="journal article" date="2007" name="PLoS Biol.">
        <title>Principles of genome evolution in the Drosophila melanogaster species group.</title>
        <authorList>
            <person name="Ranz J.M."/>
            <person name="Maurin D."/>
            <person name="Chan Y.S."/>
            <person name="von Grotthuss M."/>
            <person name="Hillier L.W."/>
            <person name="Roote J."/>
            <person name="Ashburner M."/>
            <person name="Bergman C.M."/>
        </authorList>
    </citation>
    <scope>NUCLEOTIDE SEQUENCE [LARGE SCALE GENOMIC DNA]</scope>
    <source>
        <strain evidence="3">Tai18E2 / Tucson 14021-0261.01</strain>
    </source>
</reference>